<dbReference type="GeneID" id="80351586"/>
<geneLocation type="plasmid" evidence="2 3">
    <name>pFMUON74</name>
</geneLocation>
<feature type="region of interest" description="Disordered" evidence="1">
    <location>
        <begin position="47"/>
        <end position="78"/>
    </location>
</feature>
<dbReference type="RefSeq" id="WP_187689655.1">
    <property type="nucleotide sequence ID" value="NZ_AP023397.1"/>
</dbReference>
<dbReference type="AlphaFoldDB" id="A0A7G1KZL0"/>
<sequence>MQYLKVETAGDVRRWDSYIVAVPDDWDADAEDSDRQLRDLIALGKGKHQGTDYEGEYDPVPPDEFEVSEFEPTEAPKE</sequence>
<evidence type="ECO:0000313" key="2">
    <source>
        <dbReference type="EMBL" id="BCK59449.1"/>
    </source>
</evidence>
<protein>
    <submittedName>
        <fullName evidence="2">Uncharacterized protein</fullName>
    </submittedName>
</protein>
<reference evidence="2 3" key="1">
    <citation type="submission" date="2020-08" db="EMBL/GenBank/DDBJ databases">
        <title>Genome Sequencing of Nocardia wallacei strain FMUON74 and assembly.</title>
        <authorList>
            <person name="Toyokawa M."/>
            <person name="Uesaka K."/>
        </authorList>
    </citation>
    <scope>NUCLEOTIDE SEQUENCE [LARGE SCALE GENOMIC DNA]</scope>
    <source>
        <strain evidence="2 3">FMUON74</strain>
        <plasmid evidence="2 3">pFMUON74</plasmid>
    </source>
</reference>
<evidence type="ECO:0000256" key="1">
    <source>
        <dbReference type="SAM" id="MobiDB-lite"/>
    </source>
</evidence>
<dbReference type="KEGG" id="nwl:NWFMUON74_72210"/>
<accession>A0A7G1KZL0</accession>
<gene>
    <name evidence="2" type="ORF">NWFMUON74_72210</name>
</gene>
<proteinExistence type="predicted"/>
<dbReference type="Proteomes" id="UP000516173">
    <property type="component" value="Plasmid pFMUON74"/>
</dbReference>
<keyword evidence="3" id="KW-1185">Reference proteome</keyword>
<organism evidence="2 3">
    <name type="scientific">Nocardia wallacei</name>
    <dbReference type="NCBI Taxonomy" id="480035"/>
    <lineage>
        <taxon>Bacteria</taxon>
        <taxon>Bacillati</taxon>
        <taxon>Actinomycetota</taxon>
        <taxon>Actinomycetes</taxon>
        <taxon>Mycobacteriales</taxon>
        <taxon>Nocardiaceae</taxon>
        <taxon>Nocardia</taxon>
    </lineage>
</organism>
<dbReference type="EMBL" id="AP023397">
    <property type="protein sequence ID" value="BCK59449.1"/>
    <property type="molecule type" value="Genomic_DNA"/>
</dbReference>
<evidence type="ECO:0000313" key="3">
    <source>
        <dbReference type="Proteomes" id="UP000516173"/>
    </source>
</evidence>
<name>A0A7G1KZL0_9NOCA</name>
<feature type="compositionally biased region" description="Acidic residues" evidence="1">
    <location>
        <begin position="53"/>
        <end position="72"/>
    </location>
</feature>
<keyword evidence="2" id="KW-0614">Plasmid</keyword>